<feature type="domain" description="BTB" evidence="1">
    <location>
        <begin position="22"/>
        <end position="89"/>
    </location>
</feature>
<dbReference type="SUPFAM" id="SSF54695">
    <property type="entry name" value="POZ domain"/>
    <property type="match status" value="1"/>
</dbReference>
<dbReference type="Pfam" id="PF07707">
    <property type="entry name" value="BACK"/>
    <property type="match status" value="1"/>
</dbReference>
<dbReference type="InterPro" id="IPR011333">
    <property type="entry name" value="SKP1/BTB/POZ_sf"/>
</dbReference>
<dbReference type="Gene3D" id="2.60.120.260">
    <property type="entry name" value="Galactose-binding domain-like"/>
    <property type="match status" value="2"/>
</dbReference>
<evidence type="ECO:0000313" key="2">
    <source>
        <dbReference type="Proteomes" id="UP000492821"/>
    </source>
</evidence>
<dbReference type="GO" id="GO:0008344">
    <property type="term" value="P:adult locomotory behavior"/>
    <property type="evidence" value="ECO:0007669"/>
    <property type="project" value="TreeGrafter"/>
</dbReference>
<dbReference type="PROSITE" id="PS50097">
    <property type="entry name" value="BTB"/>
    <property type="match status" value="1"/>
</dbReference>
<dbReference type="SMART" id="SM00875">
    <property type="entry name" value="BACK"/>
    <property type="match status" value="1"/>
</dbReference>
<dbReference type="SMART" id="SM00225">
    <property type="entry name" value="BTB"/>
    <property type="match status" value="1"/>
</dbReference>
<protein>
    <submittedName>
        <fullName evidence="3">BTB domain-containing protein</fullName>
    </submittedName>
</protein>
<dbReference type="GO" id="GO:0048512">
    <property type="term" value="P:circadian behavior"/>
    <property type="evidence" value="ECO:0007669"/>
    <property type="project" value="TreeGrafter"/>
</dbReference>
<reference evidence="2" key="1">
    <citation type="journal article" date="2013" name="Genetics">
        <title>The draft genome and transcriptome of Panagrellus redivivus are shaped by the harsh demands of a free-living lifestyle.</title>
        <authorList>
            <person name="Srinivasan J."/>
            <person name="Dillman A.R."/>
            <person name="Macchietto M.G."/>
            <person name="Heikkinen L."/>
            <person name="Lakso M."/>
            <person name="Fracchia K.M."/>
            <person name="Antoshechkin I."/>
            <person name="Mortazavi A."/>
            <person name="Wong G."/>
            <person name="Sternberg P.W."/>
        </authorList>
    </citation>
    <scope>NUCLEOTIDE SEQUENCE [LARGE SCALE GENOMIC DNA]</scope>
    <source>
        <strain evidence="2">MT8872</strain>
    </source>
</reference>
<accession>A0A7E4VL21</accession>
<dbReference type="Proteomes" id="UP000492821">
    <property type="component" value="Unassembled WGS sequence"/>
</dbReference>
<keyword evidence="2" id="KW-1185">Reference proteome</keyword>
<dbReference type="SUPFAM" id="SSF49785">
    <property type="entry name" value="Galactose-binding domain-like"/>
    <property type="match status" value="1"/>
</dbReference>
<dbReference type="WBParaSite" id="Pan_g21856.t1">
    <property type="protein sequence ID" value="Pan_g21856.t1"/>
    <property type="gene ID" value="Pan_g21856"/>
</dbReference>
<dbReference type="AlphaFoldDB" id="A0A7E4VL21"/>
<dbReference type="GO" id="GO:0050804">
    <property type="term" value="P:modulation of chemical synaptic transmission"/>
    <property type="evidence" value="ECO:0007669"/>
    <property type="project" value="TreeGrafter"/>
</dbReference>
<dbReference type="InterPro" id="IPR008979">
    <property type="entry name" value="Galactose-bd-like_sf"/>
</dbReference>
<proteinExistence type="predicted"/>
<dbReference type="InterPro" id="IPR000210">
    <property type="entry name" value="BTB/POZ_dom"/>
</dbReference>
<dbReference type="InterPro" id="IPR052407">
    <property type="entry name" value="BTB_POZ_domain_cont_9"/>
</dbReference>
<dbReference type="Gene3D" id="1.25.40.420">
    <property type="match status" value="1"/>
</dbReference>
<reference evidence="3" key="2">
    <citation type="submission" date="2020-10" db="UniProtKB">
        <authorList>
            <consortium name="WormBaseParasite"/>
        </authorList>
    </citation>
    <scope>IDENTIFICATION</scope>
</reference>
<sequence length="520" mass="58859">MAIGTNWLGEEFSKLYMNEKLSDVTIVVDNVKLPGHSYVLAQRSRYFEAMFASGMIETISKQIEVHETSIDGFKSVLKWIYAGTAKFKSINSTFDALHLTQMYELECKFQNMAIDFLKDNCASDNVCLILNEAVLLSLDVLCDFAIEFVSNKFCEILKHESFQRLSVDALNEILTRVVVPTSHIDVFHAVVGWMKANFSKSAAFTGILENVVLDSITVKDMANLPSDVLNAVVCLVRQKKTSGSTYCLKDENVALAKYGVKVIAGGATLFFEEKGNCYLKHIIKASQKGIVIDLGCRFKLNSFKMQLANTGNNTFSYFIAVSENNVNWSRVIDHSKYPCHSVQNLYFKERPVRYIRICGTAPVNDTFQILYFKGYYTTELFKIDPDTTLNVPLDNKTMFKRCKTLIELTCEGPFNGFAELPNLQNVYLNGIKLQLAQPYLYDSVQVKFLDQGGPASTYYIEVSADGISWARVFSGENNTVWHEVHLNRQPVVFLNFYGIYNSKSNILRCVEMKYSAVFDN</sequence>
<dbReference type="PANTHER" id="PTHR46306">
    <property type="entry name" value="BTB/POZ DOMAIN-CONTAINING PROTEIN 9"/>
    <property type="match status" value="1"/>
</dbReference>
<dbReference type="Gene3D" id="3.30.710.10">
    <property type="entry name" value="Potassium Channel Kv1.1, Chain A"/>
    <property type="match status" value="1"/>
</dbReference>
<dbReference type="GO" id="GO:0005737">
    <property type="term" value="C:cytoplasm"/>
    <property type="evidence" value="ECO:0007669"/>
    <property type="project" value="TreeGrafter"/>
</dbReference>
<organism evidence="2 3">
    <name type="scientific">Panagrellus redivivus</name>
    <name type="common">Microworm</name>
    <dbReference type="NCBI Taxonomy" id="6233"/>
    <lineage>
        <taxon>Eukaryota</taxon>
        <taxon>Metazoa</taxon>
        <taxon>Ecdysozoa</taxon>
        <taxon>Nematoda</taxon>
        <taxon>Chromadorea</taxon>
        <taxon>Rhabditida</taxon>
        <taxon>Tylenchina</taxon>
        <taxon>Panagrolaimomorpha</taxon>
        <taxon>Panagrolaimoidea</taxon>
        <taxon>Panagrolaimidae</taxon>
        <taxon>Panagrellus</taxon>
    </lineage>
</organism>
<name>A0A7E4VL21_PANRE</name>
<evidence type="ECO:0000259" key="1">
    <source>
        <dbReference type="PROSITE" id="PS50097"/>
    </source>
</evidence>
<dbReference type="PANTHER" id="PTHR46306:SF1">
    <property type="entry name" value="BTB_POZ DOMAIN-CONTAINING PROTEIN 9"/>
    <property type="match status" value="1"/>
</dbReference>
<dbReference type="Pfam" id="PF00651">
    <property type="entry name" value="BTB"/>
    <property type="match status" value="1"/>
</dbReference>
<evidence type="ECO:0000313" key="3">
    <source>
        <dbReference type="WBParaSite" id="Pan_g21856.t1"/>
    </source>
</evidence>
<dbReference type="InterPro" id="IPR011705">
    <property type="entry name" value="BACK"/>
</dbReference>